<keyword evidence="3" id="KW-1185">Reference proteome</keyword>
<organism evidence="2 3">
    <name type="scientific">Caenimonas aquaedulcis</name>
    <dbReference type="NCBI Taxonomy" id="2793270"/>
    <lineage>
        <taxon>Bacteria</taxon>
        <taxon>Pseudomonadati</taxon>
        <taxon>Pseudomonadota</taxon>
        <taxon>Betaproteobacteria</taxon>
        <taxon>Burkholderiales</taxon>
        <taxon>Comamonadaceae</taxon>
        <taxon>Caenimonas</taxon>
    </lineage>
</organism>
<dbReference type="SUPFAM" id="SSF53955">
    <property type="entry name" value="Lysozyme-like"/>
    <property type="match status" value="1"/>
</dbReference>
<comment type="caution">
    <text evidence="2">The sequence shown here is derived from an EMBL/GenBank/DDBJ whole genome shotgun (WGS) entry which is preliminary data.</text>
</comment>
<proteinExistence type="predicted"/>
<evidence type="ECO:0000313" key="2">
    <source>
        <dbReference type="EMBL" id="MBG9386674.1"/>
    </source>
</evidence>
<gene>
    <name evidence="2" type="ORF">I5803_01435</name>
</gene>
<keyword evidence="1" id="KW-1133">Transmembrane helix</keyword>
<evidence type="ECO:0000313" key="3">
    <source>
        <dbReference type="Proteomes" id="UP000651050"/>
    </source>
</evidence>
<evidence type="ECO:0008006" key="4">
    <source>
        <dbReference type="Google" id="ProtNLM"/>
    </source>
</evidence>
<dbReference type="AlphaFoldDB" id="A0A931MEV9"/>
<keyword evidence="1" id="KW-0812">Transmembrane</keyword>
<dbReference type="EMBL" id="JADWYS010000001">
    <property type="protein sequence ID" value="MBG9386674.1"/>
    <property type="molecule type" value="Genomic_DNA"/>
</dbReference>
<dbReference type="InterPro" id="IPR023346">
    <property type="entry name" value="Lysozyme-like_dom_sf"/>
</dbReference>
<dbReference type="Proteomes" id="UP000651050">
    <property type="component" value="Unassembled WGS sequence"/>
</dbReference>
<accession>A0A931MEV9</accession>
<keyword evidence="1" id="KW-0472">Membrane</keyword>
<protein>
    <recommendedName>
        <fullName evidence="4">Transglycosylase SLT domain-containing protein</fullName>
    </recommendedName>
</protein>
<sequence>MTRETWPIHCAIAGFATAALIYVSLVIVGQWRHAALEPVASPAVAFARAPATAAAAVAEPAAGAPVAMSERSYYDALRTRVRWMPTRLGNAPDYDTRLLLAKSAAQRAGLAEVGLGYRDVYGLITAETSWVPRRGAGRRGTPSYGVAQFEPATARALGVRDPNDLVEAVHVAAVHMKEAAMWSSERVARLRLGADERADKLREGISVYYNLSSKGRAQWNGLNASRLPVETQRHIFNARMGAQEAAWLDAQSRAGRFGGDDGTARAVLTASR</sequence>
<dbReference type="RefSeq" id="WP_196984644.1">
    <property type="nucleotide sequence ID" value="NZ_JADWYS010000001.1"/>
</dbReference>
<feature type="transmembrane region" description="Helical" evidence="1">
    <location>
        <begin position="6"/>
        <end position="28"/>
    </location>
</feature>
<reference evidence="2" key="1">
    <citation type="submission" date="2020-11" db="EMBL/GenBank/DDBJ databases">
        <title>Bacterial whole genome sequence for Caenimonas sp. DR4.4.</title>
        <authorList>
            <person name="Le V."/>
            <person name="Ko S.-R."/>
            <person name="Ahn C.-Y."/>
            <person name="Oh H.-M."/>
        </authorList>
    </citation>
    <scope>NUCLEOTIDE SEQUENCE</scope>
    <source>
        <strain evidence="2">DR4.4</strain>
    </source>
</reference>
<evidence type="ECO:0000256" key="1">
    <source>
        <dbReference type="SAM" id="Phobius"/>
    </source>
</evidence>
<name>A0A931MEV9_9BURK</name>